<gene>
    <name evidence="2" type="ORF">CG716_09735</name>
</gene>
<evidence type="ECO:0000313" key="3">
    <source>
        <dbReference type="Proteomes" id="UP000216063"/>
    </source>
</evidence>
<dbReference type="RefSeq" id="WP_094478864.1">
    <property type="nucleotide sequence ID" value="NZ_NOZR01000006.1"/>
</dbReference>
<organism evidence="2 3">
    <name type="scientific">Mycolicibacterium sphagni</name>
    <dbReference type="NCBI Taxonomy" id="1786"/>
    <lineage>
        <taxon>Bacteria</taxon>
        <taxon>Bacillati</taxon>
        <taxon>Actinomycetota</taxon>
        <taxon>Actinomycetes</taxon>
        <taxon>Mycobacteriales</taxon>
        <taxon>Mycobacteriaceae</taxon>
        <taxon>Mycolicibacterium</taxon>
    </lineage>
</organism>
<sequence length="88" mass="9621">MATSAAAGLVPDEHETRAELVARWAVRRRSSNPPAARRLHNITDRRHVSDDKPADDFEYEPAEKHVVIVSALAAESGMVPAHEGDSHS</sequence>
<keyword evidence="3" id="KW-1185">Reference proteome</keyword>
<reference evidence="2 3" key="1">
    <citation type="submission" date="2017-07" db="EMBL/GenBank/DDBJ databases">
        <title>The new phylogeny of genus Mycobacterium.</title>
        <authorList>
            <person name="Tortoli E."/>
            <person name="Trovato A."/>
            <person name="Cirillo D.M."/>
        </authorList>
    </citation>
    <scope>NUCLEOTIDE SEQUENCE [LARGE SCALE GENOMIC DNA]</scope>
    <source>
        <strain evidence="2 3">ATCC 33027</strain>
    </source>
</reference>
<dbReference type="Proteomes" id="UP000216063">
    <property type="component" value="Unassembled WGS sequence"/>
</dbReference>
<proteinExistence type="predicted"/>
<protein>
    <submittedName>
        <fullName evidence="2">Uncharacterized protein</fullName>
    </submittedName>
</protein>
<feature type="region of interest" description="Disordered" evidence="1">
    <location>
        <begin position="31"/>
        <end position="58"/>
    </location>
</feature>
<accession>A0A255DMC7</accession>
<evidence type="ECO:0000256" key="1">
    <source>
        <dbReference type="SAM" id="MobiDB-lite"/>
    </source>
</evidence>
<name>A0A255DMC7_9MYCO</name>
<comment type="caution">
    <text evidence="2">The sequence shown here is derived from an EMBL/GenBank/DDBJ whole genome shotgun (WGS) entry which is preliminary data.</text>
</comment>
<evidence type="ECO:0000313" key="2">
    <source>
        <dbReference type="EMBL" id="OYN80404.1"/>
    </source>
</evidence>
<dbReference type="AlphaFoldDB" id="A0A255DMC7"/>
<dbReference type="EMBL" id="NOZR01000006">
    <property type="protein sequence ID" value="OYN80404.1"/>
    <property type="molecule type" value="Genomic_DNA"/>
</dbReference>
<feature type="compositionally biased region" description="Basic and acidic residues" evidence="1">
    <location>
        <begin position="41"/>
        <end position="58"/>
    </location>
</feature>